<evidence type="ECO:0000313" key="1">
    <source>
        <dbReference type="EMBL" id="NOV43453.1"/>
    </source>
</evidence>
<proteinExistence type="predicted"/>
<organism evidence="1">
    <name type="scientific">Rhipicephalus microplus</name>
    <name type="common">Cattle tick</name>
    <name type="synonym">Boophilus microplus</name>
    <dbReference type="NCBI Taxonomy" id="6941"/>
    <lineage>
        <taxon>Eukaryota</taxon>
        <taxon>Metazoa</taxon>
        <taxon>Ecdysozoa</taxon>
        <taxon>Arthropoda</taxon>
        <taxon>Chelicerata</taxon>
        <taxon>Arachnida</taxon>
        <taxon>Acari</taxon>
        <taxon>Parasitiformes</taxon>
        <taxon>Ixodida</taxon>
        <taxon>Ixodoidea</taxon>
        <taxon>Ixodidae</taxon>
        <taxon>Rhipicephalinae</taxon>
        <taxon>Rhipicephalus</taxon>
        <taxon>Boophilus</taxon>
    </lineage>
</organism>
<dbReference type="AlphaFoldDB" id="A0A6M2DAW2"/>
<reference evidence="1" key="1">
    <citation type="submission" date="2019-09" db="EMBL/GenBank/DDBJ databases">
        <title>Organ-specific transcriptomic study of the physiology of the cattle tick, Rhipicephalus microplus.</title>
        <authorList>
            <person name="Tirloni L."/>
            <person name="Braz G."/>
            <person name="Gandara A.C.P."/>
            <person name="Sabadin G.A."/>
            <person name="da Silva R.M."/>
            <person name="Guizzo M.G."/>
            <person name="Machado J.A."/>
            <person name="Costa E.P."/>
            <person name="Gomes H.F."/>
            <person name="Moraes J."/>
            <person name="Mota M.B.S."/>
            <person name="Mesquita R.D."/>
            <person name="Alvarenga P.H."/>
            <person name="Alves F."/>
            <person name="Seixas A."/>
            <person name="da Fonseca R.N."/>
            <person name="Fogaca A."/>
            <person name="Logullo C."/>
            <person name="Tanaka A."/>
            <person name="Daffre S."/>
            <person name="Termignoni C."/>
            <person name="Vaz I.S.Jr."/>
            <person name="Oliveira P.L."/>
            <person name="Ribeiro J.M."/>
        </authorList>
    </citation>
    <scope>NUCLEOTIDE SEQUENCE</scope>
    <source>
        <strain evidence="1">Porto Alegre</strain>
    </source>
</reference>
<protein>
    <submittedName>
        <fullName evidence="1">Putative secreted protein</fullName>
    </submittedName>
</protein>
<dbReference type="EMBL" id="GHWJ01010716">
    <property type="protein sequence ID" value="NOV43453.1"/>
    <property type="molecule type" value="Transcribed_RNA"/>
</dbReference>
<name>A0A6M2DAW2_RHIMP</name>
<sequence length="73" mass="8595">MQHIIKLHLLVCSTQQFATVLRNFGEYMQPLNTTHSEILTTDVWKTREMHFVQVPRLIKICSPALCHYKRVSL</sequence>
<accession>A0A6M2DAW2</accession>